<accession>A0A9N8JTS0</accession>
<feature type="transmembrane region" description="Helical" evidence="1">
    <location>
        <begin position="368"/>
        <end position="389"/>
    </location>
</feature>
<organism evidence="2 3">
    <name type="scientific">Aureobasidium mustum</name>
    <dbReference type="NCBI Taxonomy" id="2773714"/>
    <lineage>
        <taxon>Eukaryota</taxon>
        <taxon>Fungi</taxon>
        <taxon>Dikarya</taxon>
        <taxon>Ascomycota</taxon>
        <taxon>Pezizomycotina</taxon>
        <taxon>Dothideomycetes</taxon>
        <taxon>Dothideomycetidae</taxon>
        <taxon>Dothideales</taxon>
        <taxon>Saccotheciaceae</taxon>
        <taxon>Aureobasidium</taxon>
    </lineage>
</organism>
<sequence length="438" mass="48392">MSDDLFTDAIQDYDTTTNPYIRGLCGEICDHLKMLAEAWRPPTIKRGDVDSKFPGYAKGAQEASDIFGSYIQELEDAIDILFDLADRLPVVPDRFEYDRELTTPGGMARAHTHYLVTTRTYPMRFDMTTEQTRSVDVKECKRRMIDAAVRFRDMRTEALEISDKYFAVLQQAGYEAEDVYGEAIRSSLPTAVQLPQFDPAAEADATSGGVNEGSDQGMSEARRLFTEERISRANSVQYAHKLKAGPLAAAPRGQLRDHYQDMPYTIQPGGYIDPTSNSGSGDIELDPSATGSVMRFALGFETMANAIGGTWMVFFPQSFLGMLVNSPSDVTPTAVTWTQVTGALVYALATPLILGVPNTRRGIESRAPTYYTLSAGEVGVVAVALYKAFVYGDDSGWSRNALLAASSVLLPTLAWRFYVLFGKPEWIGRYREVARKGK</sequence>
<keyword evidence="1" id="KW-0472">Membrane</keyword>
<evidence type="ECO:0000313" key="2">
    <source>
        <dbReference type="EMBL" id="CAD0091425.1"/>
    </source>
</evidence>
<feature type="transmembrane region" description="Helical" evidence="1">
    <location>
        <begin position="334"/>
        <end position="356"/>
    </location>
</feature>
<keyword evidence="1" id="KW-0812">Transmembrane</keyword>
<evidence type="ECO:0000256" key="1">
    <source>
        <dbReference type="SAM" id="Phobius"/>
    </source>
</evidence>
<gene>
    <name evidence="2" type="ORF">AWRI4233_LOCUS3304</name>
</gene>
<keyword evidence="3" id="KW-1185">Reference proteome</keyword>
<comment type="caution">
    <text evidence="2">The sequence shown here is derived from an EMBL/GenBank/DDBJ whole genome shotgun (WGS) entry which is preliminary data.</text>
</comment>
<feature type="transmembrane region" description="Helical" evidence="1">
    <location>
        <begin position="401"/>
        <end position="421"/>
    </location>
</feature>
<evidence type="ECO:0000313" key="3">
    <source>
        <dbReference type="Proteomes" id="UP000714618"/>
    </source>
</evidence>
<dbReference type="EMBL" id="CAIJEO010000004">
    <property type="protein sequence ID" value="CAD0091425.1"/>
    <property type="molecule type" value="Genomic_DNA"/>
</dbReference>
<feature type="transmembrane region" description="Helical" evidence="1">
    <location>
        <begin position="296"/>
        <end position="314"/>
    </location>
</feature>
<keyword evidence="1" id="KW-1133">Transmembrane helix</keyword>
<dbReference type="OrthoDB" id="3827705at2759"/>
<reference evidence="2" key="1">
    <citation type="submission" date="2020-06" db="EMBL/GenBank/DDBJ databases">
        <authorList>
            <person name="Onetto C."/>
        </authorList>
    </citation>
    <scope>NUCLEOTIDE SEQUENCE</scope>
</reference>
<proteinExistence type="predicted"/>
<dbReference type="AlphaFoldDB" id="A0A9N8JTS0"/>
<dbReference type="Proteomes" id="UP000714618">
    <property type="component" value="Unassembled WGS sequence"/>
</dbReference>
<protein>
    <submittedName>
        <fullName evidence="2">Uncharacterized protein</fullName>
    </submittedName>
</protein>
<name>A0A9N8JTS0_9PEZI</name>